<dbReference type="InterPro" id="IPR011704">
    <property type="entry name" value="ATPase_dyneun-rel_AAA"/>
</dbReference>
<protein>
    <submittedName>
        <fullName evidence="2">MoxR-like ATPase</fullName>
    </submittedName>
</protein>
<dbReference type="Pfam" id="PF07728">
    <property type="entry name" value="AAA_5"/>
    <property type="match status" value="1"/>
</dbReference>
<reference evidence="2 3" key="1">
    <citation type="submission" date="2018-06" db="EMBL/GenBank/DDBJ databases">
        <title>Genomic Encyclopedia of Type Strains, Phase IV (KMG-IV): sequencing the most valuable type-strain genomes for metagenomic binning, comparative biology and taxonomic classification.</title>
        <authorList>
            <person name="Goeker M."/>
        </authorList>
    </citation>
    <scope>NUCLEOTIDE SEQUENCE [LARGE SCALE GENOMIC DNA]</scope>
    <source>
        <strain evidence="2 3">DSM 25619</strain>
    </source>
</reference>
<gene>
    <name evidence="2" type="ORF">DFR47_11347</name>
</gene>
<dbReference type="Gene3D" id="3.40.50.300">
    <property type="entry name" value="P-loop containing nucleotide triphosphate hydrolases"/>
    <property type="match status" value="1"/>
</dbReference>
<evidence type="ECO:0000313" key="3">
    <source>
        <dbReference type="Proteomes" id="UP000252893"/>
    </source>
</evidence>
<name>A0A366DKD0_9HYPH</name>
<dbReference type="EMBL" id="QNRH01000013">
    <property type="protein sequence ID" value="RBO90486.1"/>
    <property type="molecule type" value="Genomic_DNA"/>
</dbReference>
<proteinExistence type="predicted"/>
<dbReference type="Proteomes" id="UP000252893">
    <property type="component" value="Unassembled WGS sequence"/>
</dbReference>
<keyword evidence="3" id="KW-1185">Reference proteome</keyword>
<dbReference type="InterPro" id="IPR027417">
    <property type="entry name" value="P-loop_NTPase"/>
</dbReference>
<comment type="caution">
    <text evidence="2">The sequence shown here is derived from an EMBL/GenBank/DDBJ whole genome shotgun (WGS) entry which is preliminary data.</text>
</comment>
<dbReference type="RefSeq" id="WP_170137575.1">
    <property type="nucleotide sequence ID" value="NZ_JBHEEG010000005.1"/>
</dbReference>
<feature type="domain" description="ATPase dynein-related AAA" evidence="1">
    <location>
        <begin position="20"/>
        <end position="149"/>
    </location>
</feature>
<organism evidence="2 3">
    <name type="scientific">Pseudochrobactrum asaccharolyticum</name>
    <dbReference type="NCBI Taxonomy" id="354351"/>
    <lineage>
        <taxon>Bacteria</taxon>
        <taxon>Pseudomonadati</taxon>
        <taxon>Pseudomonadota</taxon>
        <taxon>Alphaproteobacteria</taxon>
        <taxon>Hyphomicrobiales</taxon>
        <taxon>Brucellaceae</taxon>
        <taxon>Pseudochrobactrum</taxon>
    </lineage>
</organism>
<dbReference type="AlphaFoldDB" id="A0A366DKD0"/>
<evidence type="ECO:0000313" key="2">
    <source>
        <dbReference type="EMBL" id="RBO90486.1"/>
    </source>
</evidence>
<dbReference type="SUPFAM" id="SSF52540">
    <property type="entry name" value="P-loop containing nucleoside triphosphate hydrolases"/>
    <property type="match status" value="1"/>
</dbReference>
<accession>A0A366DKD0</accession>
<dbReference type="GO" id="GO:0016887">
    <property type="term" value="F:ATP hydrolysis activity"/>
    <property type="evidence" value="ECO:0007669"/>
    <property type="project" value="InterPro"/>
</dbReference>
<sequence>MHLKAAASLLNTFIDTDIPTFLWGAPGIGKSAIIGQISAERGWKTIDFRASTRDPVALMGLPDVSGDTTAWKVPDEFPQVERDGAEGILFLDELNAAAPSMMAAMFGLVLDRKVGDYVMPKGWRVIAAGNRQSDRAAAQRMPSALANRFAHIDVDADYSADHTNVHIEHFSNKGVDPRLIAFLRFRPALMHVMPKNDERSFPTPRSWEQAAKMIDLPSSVRMQGISAIVGDGAAAELEGFIRTYMSLPSLDLVLANPNSAKIPEEPAARFAIATGLARKVDAKSFDNGMAYMQRLPREFEIMFAVDAVRRDPALSHTSAFTDWAVRNQDVTLG</sequence>
<dbReference type="GO" id="GO:0005524">
    <property type="term" value="F:ATP binding"/>
    <property type="evidence" value="ECO:0007669"/>
    <property type="project" value="InterPro"/>
</dbReference>
<evidence type="ECO:0000259" key="1">
    <source>
        <dbReference type="Pfam" id="PF07728"/>
    </source>
</evidence>